<dbReference type="Gene3D" id="3.30.465.10">
    <property type="match status" value="1"/>
</dbReference>
<evidence type="ECO:0000256" key="2">
    <source>
        <dbReference type="ARBA" id="ARBA00006849"/>
    </source>
</evidence>
<name>B9RQ18_RICCO</name>
<dbReference type="InterPro" id="IPR016166">
    <property type="entry name" value="FAD-bd_PCMH"/>
</dbReference>
<keyword evidence="3 18" id="KW-0500">Molybdenum</keyword>
<feature type="binding site" evidence="18">
    <location>
        <position position="59"/>
    </location>
    <ligand>
        <name>[2Fe-2S] cluster</name>
        <dbReference type="ChEBI" id="CHEBI:190135"/>
        <label>1</label>
    </ligand>
</feature>
<comment type="cofactor">
    <cofactor evidence="1 17">
        <name>FAD</name>
        <dbReference type="ChEBI" id="CHEBI:57692"/>
    </cofactor>
</comment>
<dbReference type="InterPro" id="IPR036318">
    <property type="entry name" value="FAD-bd_PCMH-like_sf"/>
</dbReference>
<feature type="domain" description="FAD-binding PCMH-type" evidence="20">
    <location>
        <begin position="237"/>
        <end position="424"/>
    </location>
</feature>
<evidence type="ECO:0000256" key="6">
    <source>
        <dbReference type="ARBA" id="ARBA00022723"/>
    </source>
</evidence>
<dbReference type="InterPro" id="IPR016169">
    <property type="entry name" value="FAD-bd_PCMH_sub2"/>
</dbReference>
<feature type="binding site" evidence="18">
    <location>
        <position position="837"/>
    </location>
    <ligand>
        <name>Mo-molybdopterin</name>
        <dbReference type="ChEBI" id="CHEBI:71302"/>
    </ligand>
    <ligandPart>
        <name>Mo</name>
        <dbReference type="ChEBI" id="CHEBI:28685"/>
    </ligandPart>
</feature>
<dbReference type="STRING" id="3988.B9RQ18"/>
<dbReference type="Pfam" id="PF01315">
    <property type="entry name" value="Ald_Xan_dh_C"/>
    <property type="match status" value="1"/>
</dbReference>
<dbReference type="InterPro" id="IPR046867">
    <property type="entry name" value="AldOxase/xan_DH_MoCoBD2"/>
</dbReference>
<dbReference type="SMART" id="SM01092">
    <property type="entry name" value="CO_deh_flav_C"/>
    <property type="match status" value="1"/>
</dbReference>
<feature type="binding site" evidence="17">
    <location>
        <position position="442"/>
    </location>
    <ligand>
        <name>FAD</name>
        <dbReference type="ChEBI" id="CHEBI:57692"/>
    </ligand>
</feature>
<dbReference type="FunFam" id="3.30.365.10:FF:000001">
    <property type="entry name" value="Xanthine dehydrogenase oxidase"/>
    <property type="match status" value="1"/>
</dbReference>
<keyword evidence="10 18" id="KW-0408">Iron</keyword>
<feature type="binding site" evidence="18">
    <location>
        <position position="950"/>
    </location>
    <ligand>
        <name>Mo-molybdopterin</name>
        <dbReference type="ChEBI" id="CHEBI:71302"/>
    </ligand>
    <ligandPart>
        <name>Mo</name>
        <dbReference type="ChEBI" id="CHEBI:28685"/>
    </ligandPart>
</feature>
<evidence type="ECO:0000256" key="18">
    <source>
        <dbReference type="PIRSR" id="PIRSR000127-3"/>
    </source>
</evidence>
<dbReference type="Pfam" id="PF02738">
    <property type="entry name" value="MoCoBD_1"/>
    <property type="match status" value="1"/>
</dbReference>
<dbReference type="EMBL" id="EQ973800">
    <property type="protein sequence ID" value="EEF46506.1"/>
    <property type="molecule type" value="Genomic_DNA"/>
</dbReference>
<dbReference type="GO" id="GO:0050302">
    <property type="term" value="F:indole-3-acetaldehyde oxidase activity"/>
    <property type="evidence" value="ECO:0007669"/>
    <property type="project" value="UniProtKB-EC"/>
</dbReference>
<evidence type="ECO:0000313" key="22">
    <source>
        <dbReference type="Proteomes" id="UP000008311"/>
    </source>
</evidence>
<dbReference type="InterPro" id="IPR036884">
    <property type="entry name" value="2Fe-2S-bd_dom_sf"/>
</dbReference>
<feature type="binding site" evidence="18">
    <location>
        <position position="124"/>
    </location>
    <ligand>
        <name>[2Fe-2S] cluster</name>
        <dbReference type="ChEBI" id="CHEBI:190135"/>
        <label>2</label>
    </ligand>
</feature>
<feature type="binding site" evidence="17">
    <location>
        <begin position="358"/>
        <end position="362"/>
    </location>
    <ligand>
        <name>FAD</name>
        <dbReference type="ChEBI" id="CHEBI:57692"/>
    </ligand>
</feature>
<evidence type="ECO:0000256" key="3">
    <source>
        <dbReference type="ARBA" id="ARBA00022505"/>
    </source>
</evidence>
<evidence type="ECO:0000256" key="4">
    <source>
        <dbReference type="ARBA" id="ARBA00022630"/>
    </source>
</evidence>
<keyword evidence="11 18" id="KW-0411">Iron-sulfur</keyword>
<evidence type="ECO:0000256" key="17">
    <source>
        <dbReference type="PIRSR" id="PIRSR000127-2"/>
    </source>
</evidence>
<dbReference type="SUPFAM" id="SSF47741">
    <property type="entry name" value="CO dehydrogenase ISP C-domain like"/>
    <property type="match status" value="1"/>
</dbReference>
<keyword evidence="4" id="KW-0285">Flavoprotein</keyword>
<feature type="binding site" evidence="18">
    <location>
        <position position="121"/>
    </location>
    <ligand>
        <name>[2Fe-2S] cluster</name>
        <dbReference type="ChEBI" id="CHEBI:190135"/>
        <label>2</label>
    </ligand>
</feature>
<dbReference type="Pfam" id="PF20256">
    <property type="entry name" value="MoCoBD_2"/>
    <property type="match status" value="1"/>
</dbReference>
<feature type="binding site" evidence="18">
    <location>
        <position position="1124"/>
    </location>
    <ligand>
        <name>Mo-molybdopterin</name>
        <dbReference type="ChEBI" id="CHEBI:71302"/>
    </ligand>
    <ligandPart>
        <name>Mo</name>
        <dbReference type="ChEBI" id="CHEBI:28685"/>
    </ligandPart>
</feature>
<evidence type="ECO:0000256" key="15">
    <source>
        <dbReference type="ARBA" id="ARBA00067017"/>
    </source>
</evidence>
<reference evidence="22" key="1">
    <citation type="journal article" date="2010" name="Nat. Biotechnol.">
        <title>Draft genome sequence of the oilseed species Ricinus communis.</title>
        <authorList>
            <person name="Chan A.P."/>
            <person name="Crabtree J."/>
            <person name="Zhao Q."/>
            <person name="Lorenzi H."/>
            <person name="Orvis J."/>
            <person name="Puiu D."/>
            <person name="Melake-Berhan A."/>
            <person name="Jones K.M."/>
            <person name="Redman J."/>
            <person name="Chen G."/>
            <person name="Cahoon E.B."/>
            <person name="Gedil M."/>
            <person name="Stanke M."/>
            <person name="Haas B.J."/>
            <person name="Wortman J.R."/>
            <person name="Fraser-Liggett C.M."/>
            <person name="Ravel J."/>
            <person name="Rabinowicz P.D."/>
        </authorList>
    </citation>
    <scope>NUCLEOTIDE SEQUENCE [LARGE SCALE GENOMIC DNA]</scope>
    <source>
        <strain evidence="22">cv. Hale</strain>
    </source>
</reference>
<evidence type="ECO:0000256" key="8">
    <source>
        <dbReference type="ARBA" id="ARBA00022865"/>
    </source>
</evidence>
<comment type="similarity">
    <text evidence="2">Belongs to the xanthine dehydrogenase family.</text>
</comment>
<dbReference type="SUPFAM" id="SSF55447">
    <property type="entry name" value="CO dehydrogenase flavoprotein C-terminal domain-like"/>
    <property type="match status" value="1"/>
</dbReference>
<dbReference type="Pfam" id="PF00941">
    <property type="entry name" value="FAD_binding_5"/>
    <property type="match status" value="1"/>
</dbReference>
<dbReference type="InterPro" id="IPR016208">
    <property type="entry name" value="Ald_Oxase/xanthine_DH-like"/>
</dbReference>
<dbReference type="InterPro" id="IPR016167">
    <property type="entry name" value="FAD-bd_PCMH_sub1"/>
</dbReference>
<comment type="cofactor">
    <cofactor evidence="14">
        <name>[2Fe-2S] cluster</name>
        <dbReference type="ChEBI" id="CHEBI:190135"/>
    </cofactor>
</comment>
<dbReference type="InterPro" id="IPR037165">
    <property type="entry name" value="AldOxase/xan_DH_Mopterin-bd_sf"/>
</dbReference>
<dbReference type="InterPro" id="IPR002888">
    <property type="entry name" value="2Fe-2S-bd"/>
</dbReference>
<dbReference type="PROSITE" id="PS00197">
    <property type="entry name" value="2FE2S_FER_1"/>
    <property type="match status" value="1"/>
</dbReference>
<dbReference type="FunCoup" id="B9RQ18">
    <property type="interactions" value="48"/>
</dbReference>
<dbReference type="GO" id="GO:0071949">
    <property type="term" value="F:FAD binding"/>
    <property type="evidence" value="ECO:0007669"/>
    <property type="project" value="InterPro"/>
</dbReference>
<dbReference type="GO" id="GO:0005506">
    <property type="term" value="F:iron ion binding"/>
    <property type="evidence" value="ECO:0007669"/>
    <property type="project" value="InterPro"/>
</dbReference>
<feature type="binding site" evidence="18">
    <location>
        <position position="168"/>
    </location>
    <ligand>
        <name>[2Fe-2S] cluster</name>
        <dbReference type="ChEBI" id="CHEBI:190135"/>
        <label>2</label>
    </ligand>
</feature>
<evidence type="ECO:0000256" key="12">
    <source>
        <dbReference type="ARBA" id="ARBA00023027"/>
    </source>
</evidence>
<dbReference type="FunFam" id="1.10.150.120:FF:000006">
    <property type="entry name" value="Aldehyde oxidase"/>
    <property type="match status" value="1"/>
</dbReference>
<dbReference type="EC" id="1.2.3.7" evidence="15"/>
<dbReference type="GO" id="GO:0009688">
    <property type="term" value="P:abscisic acid biosynthetic process"/>
    <property type="evidence" value="ECO:0007669"/>
    <property type="project" value="UniProtKB-KW"/>
</dbReference>
<dbReference type="InterPro" id="IPR006058">
    <property type="entry name" value="2Fe2S_fd_BS"/>
</dbReference>
<keyword evidence="7 17" id="KW-0274">FAD</keyword>
<dbReference type="Gene3D" id="1.10.150.120">
    <property type="entry name" value="[2Fe-2S]-binding domain"/>
    <property type="match status" value="1"/>
</dbReference>
<dbReference type="PROSITE" id="PS51387">
    <property type="entry name" value="FAD_PCMH"/>
    <property type="match status" value="1"/>
</dbReference>
<accession>B9RQ18</accession>
<comment type="cofactor">
    <cofactor evidence="18">
        <name>Mo-molybdopterin</name>
        <dbReference type="ChEBI" id="CHEBI:71302"/>
    </cofactor>
    <text evidence="18">Binds 1 Mo-molybdopterin (Mo-MPT) cofactor per subunit.</text>
</comment>
<evidence type="ECO:0000256" key="16">
    <source>
        <dbReference type="PIRSR" id="PIRSR000127-1"/>
    </source>
</evidence>
<feature type="domain" description="2Fe-2S ferredoxin-type" evidence="19">
    <location>
        <begin position="12"/>
        <end position="99"/>
    </location>
</feature>
<feature type="binding site" evidence="17">
    <location>
        <position position="414"/>
    </location>
    <ligand>
        <name>FAD</name>
        <dbReference type="ChEBI" id="CHEBI:57692"/>
    </ligand>
</feature>
<dbReference type="GO" id="GO:0051537">
    <property type="term" value="F:2 iron, 2 sulfur cluster binding"/>
    <property type="evidence" value="ECO:0007669"/>
    <property type="project" value="UniProtKB-KW"/>
</dbReference>
<dbReference type="InParanoid" id="B9RQ18"/>
<dbReference type="PANTHER" id="PTHR11908:SF132">
    <property type="entry name" value="ALDEHYDE OXIDASE 1-RELATED"/>
    <property type="match status" value="1"/>
</dbReference>
<evidence type="ECO:0000313" key="21">
    <source>
        <dbReference type="EMBL" id="EEF46506.1"/>
    </source>
</evidence>
<keyword evidence="5 18" id="KW-0001">2Fe-2S</keyword>
<dbReference type="GO" id="GO:0016491">
    <property type="term" value="F:oxidoreductase activity"/>
    <property type="evidence" value="ECO:0000318"/>
    <property type="project" value="GO_Central"/>
</dbReference>
<dbReference type="SUPFAM" id="SSF54665">
    <property type="entry name" value="CO dehydrogenase molybdoprotein N-domain-like"/>
    <property type="match status" value="1"/>
</dbReference>
<dbReference type="SUPFAM" id="SSF56003">
    <property type="entry name" value="Molybdenum cofactor-binding domain"/>
    <property type="match status" value="1"/>
</dbReference>
<dbReference type="InterPro" id="IPR005107">
    <property type="entry name" value="CO_DH_flav_C"/>
</dbReference>
<dbReference type="Proteomes" id="UP000008311">
    <property type="component" value="Unassembled WGS sequence"/>
</dbReference>
<dbReference type="CDD" id="cd00207">
    <property type="entry name" value="fer2"/>
    <property type="match status" value="1"/>
</dbReference>
<dbReference type="Gene3D" id="3.30.390.50">
    <property type="entry name" value="CO dehydrogenase flavoprotein, C-terminal domain"/>
    <property type="match status" value="1"/>
</dbReference>
<dbReference type="Gene3D" id="3.30.365.10">
    <property type="entry name" value="Aldehyde oxidase/xanthine dehydrogenase, molybdopterin binding domain"/>
    <property type="match status" value="4"/>
</dbReference>
<dbReference type="GO" id="GO:0009851">
    <property type="term" value="P:auxin biosynthetic process"/>
    <property type="evidence" value="ECO:0007669"/>
    <property type="project" value="UniProtKB-KW"/>
</dbReference>
<sequence length="1366" mass="149897">MDLERSRKSDNHNLVFAVNGKRFELSNIDPSTTLLEFLRSQTPFKSVKLSCGEGGCGACIVLLSKYDPVRDQVEDFTVSSCLTLLCSINGCSVTTSEGLGNSKDGFHSIHQRFAGFHASQCGFCTPGMCISLFGALVKAEKADRPEPPRGFSKLTVIEAQKAISGNLCRCTGYRPIADACKSFAADVDIEDLGFNSFWKKEDLQEAKISSLPVYNHNHEICTFPEFLKKEVKSSLLLDSERYSWYTPASIEELQSLLKSTNADDVRMKLVVSNTAVSYYKEIEDYDKYVDLSRIPELSIIRRDQSGIEIGASVTISKAIEALREERKGEYLSECELVFKKIAVHMEKIASEFVRNLGSVGGNLVMAQRKHFPSDIATVLLAAGSLVNIITGTTHEKITLEEFLERPPMDSKSLLLSVKIPNSESLKSKSPKRQNKLLFETYRAAPRPLGNALPYLQAAFLAEFSCPNSSGGFVLNSCRLAFGAFGTKHAIRAIKVEEVLTGKVLTAAVLYEAIKLVKATVVPEDGTSYPAYRSSLAVGFLFDFLSPLVNFLSNDLLNGYINTSMLKDAKLKQNNDWMDPVKFPTLPSSSKQVIQINEEYRPIGEAVTKSGAALQASGEAVFVDDIPSPRNCLHGAFIYSTKPFARVKGIEFKSKSLPDGVSALISFRDIPEGGQNIGSKTMFGPEPLFADEFTQCCGQRLALVVADTQKQAEVASNIATVDYDMENLEPPILTVEEAIERSSVFEVPPAFCPKQVGDISKGMAEADHKILFSEIKLGSQYYFYMENQAALAMPDEDNCIVVYSSIQCPESTHGVIAKCLGVPEHNVRVITRRVGGGFGGKGQKAMPVATACALAAHKLQRPVRIYFNRKTDMIMAGGRHPMKVTYSVGFKSNGKITGLQLDILVNAGIFPDWSPIMPSNIVGTLKKYDWGALSFNIKVCKTNLPSRSAMRAPGQVQGSFIAEAIIEDVASFLSMDADSVRAINLHTYDSLKLFYDESAGEPPEYTLASIWDKLATSSNFSQRTIMIKDFNSCNVWKKRGISRIPIIHEVMLRPTPGKVGILSDGSIVVEVGGIELGQGLWTKVKQMAAFGLSAIKCDEAGDLLDKVRVVQSDTVSLIQGGFTDGSTTSESSCEAVRLCCETLVDRLTPLKKRLQEKIGSIKWELLIHQAYEEAVNLSASSYFVPNADSLLYLNYGAAVSEVEVDLLTGETTILRSDLIYDCGQSLNPAVDLGQIEGAFVQGIGFFMLEEYTTDPDGLVIQEGTWNYKIPTLDTIPKHLNVEVLNSGRHKKRVLSSKASGEPPLLLAASIHCATRAAIKDAQQQLNSWGCQDEIRSTFHLGVPATMPVVKELCGLDSVERYLQWKMK</sequence>
<feature type="binding site" evidence="18">
    <location>
        <position position="56"/>
    </location>
    <ligand>
        <name>[2Fe-2S] cluster</name>
        <dbReference type="ChEBI" id="CHEBI:190135"/>
        <label>1</label>
    </ligand>
</feature>
<dbReference type="FunFam" id="3.10.20.30:FF:000012">
    <property type="entry name" value="Xanthine dehydrogenase/oxidase"/>
    <property type="match status" value="1"/>
</dbReference>
<feature type="binding site" evidence="18">
    <location>
        <position position="51"/>
    </location>
    <ligand>
        <name>[2Fe-2S] cluster</name>
        <dbReference type="ChEBI" id="CHEBI:190135"/>
        <label>1</label>
    </ligand>
</feature>
<dbReference type="InterPro" id="IPR008274">
    <property type="entry name" value="AldOxase/xan_DH_MoCoBD1"/>
</dbReference>
<protein>
    <recommendedName>
        <fullName evidence="15">indole-3-acetaldehyde oxidase</fullName>
        <ecNumber evidence="15">1.2.3.7</ecNumber>
    </recommendedName>
</protein>
<keyword evidence="13" id="KW-0073">Auxin biosynthesis</keyword>
<keyword evidence="12" id="KW-0520">NAD</keyword>
<comment type="cofactor">
    <cofactor evidence="18">
        <name>[2Fe-2S] cluster</name>
        <dbReference type="ChEBI" id="CHEBI:190135"/>
    </cofactor>
    <text evidence="18">Binds 2 [2Fe-2S] clusters.</text>
</comment>
<feature type="binding site" evidence="17">
    <location>
        <position position="374"/>
    </location>
    <ligand>
        <name>FAD</name>
        <dbReference type="ChEBI" id="CHEBI:57692"/>
    </ligand>
</feature>
<keyword evidence="22" id="KW-1185">Reference proteome</keyword>
<evidence type="ECO:0000259" key="20">
    <source>
        <dbReference type="PROSITE" id="PS51387"/>
    </source>
</evidence>
<feature type="binding site" evidence="18">
    <location>
        <position position="806"/>
    </location>
    <ligand>
        <name>Mo-molybdopterin</name>
        <dbReference type="ChEBI" id="CHEBI:71302"/>
    </ligand>
    <ligandPart>
        <name>Mo</name>
        <dbReference type="ChEBI" id="CHEBI:28685"/>
    </ligandPart>
</feature>
<organism evidence="21 22">
    <name type="scientific">Ricinus communis</name>
    <name type="common">Castor bean</name>
    <dbReference type="NCBI Taxonomy" id="3988"/>
    <lineage>
        <taxon>Eukaryota</taxon>
        <taxon>Viridiplantae</taxon>
        <taxon>Streptophyta</taxon>
        <taxon>Embryophyta</taxon>
        <taxon>Tracheophyta</taxon>
        <taxon>Spermatophyta</taxon>
        <taxon>Magnoliopsida</taxon>
        <taxon>eudicotyledons</taxon>
        <taxon>Gunneridae</taxon>
        <taxon>Pentapetalae</taxon>
        <taxon>rosids</taxon>
        <taxon>fabids</taxon>
        <taxon>Malpighiales</taxon>
        <taxon>Euphorbiaceae</taxon>
        <taxon>Acalyphoideae</taxon>
        <taxon>Acalypheae</taxon>
        <taxon>Ricinus</taxon>
    </lineage>
</organism>
<dbReference type="Gene3D" id="3.90.1170.50">
    <property type="entry name" value="Aldehyde oxidase/xanthine dehydrogenase, a/b hammerhead"/>
    <property type="match status" value="1"/>
</dbReference>
<dbReference type="InterPro" id="IPR012675">
    <property type="entry name" value="Beta-grasp_dom_sf"/>
</dbReference>
<keyword evidence="9 21" id="KW-0560">Oxidoreductase</keyword>
<evidence type="ECO:0000256" key="11">
    <source>
        <dbReference type="ARBA" id="ARBA00023014"/>
    </source>
</evidence>
<feature type="binding site" evidence="17">
    <location>
        <begin position="269"/>
        <end position="276"/>
    </location>
    <ligand>
        <name>FAD</name>
        <dbReference type="ChEBI" id="CHEBI:57692"/>
    </ligand>
</feature>
<evidence type="ECO:0000256" key="10">
    <source>
        <dbReference type="ARBA" id="ARBA00023004"/>
    </source>
</evidence>
<evidence type="ECO:0000259" key="19">
    <source>
        <dbReference type="PROSITE" id="PS51085"/>
    </source>
</evidence>
<evidence type="ECO:0000256" key="5">
    <source>
        <dbReference type="ARBA" id="ARBA00022714"/>
    </source>
</evidence>
<evidence type="ECO:0000256" key="1">
    <source>
        <dbReference type="ARBA" id="ARBA00001974"/>
    </source>
</evidence>
<dbReference type="eggNOG" id="KOG0430">
    <property type="taxonomic scope" value="Eukaryota"/>
</dbReference>
<evidence type="ECO:0000256" key="14">
    <source>
        <dbReference type="ARBA" id="ARBA00034078"/>
    </source>
</evidence>
<dbReference type="SUPFAM" id="SSF54292">
    <property type="entry name" value="2Fe-2S ferredoxin-like"/>
    <property type="match status" value="1"/>
</dbReference>
<evidence type="ECO:0000256" key="7">
    <source>
        <dbReference type="ARBA" id="ARBA00022827"/>
    </source>
</evidence>
<keyword evidence="8" id="KW-0937">Abscisic acid biosynthesis</keyword>
<dbReference type="KEGG" id="rcu:8286569"/>
<dbReference type="InterPro" id="IPR000674">
    <property type="entry name" value="Ald_Oxase/Xan_DH_a/b"/>
</dbReference>
<feature type="binding site" evidence="18">
    <location>
        <position position="81"/>
    </location>
    <ligand>
        <name>[2Fe-2S] cluster</name>
        <dbReference type="ChEBI" id="CHEBI:190135"/>
        <label>1</label>
    </ligand>
</feature>
<dbReference type="PROSITE" id="PS51085">
    <property type="entry name" value="2FE2S_FER_2"/>
    <property type="match status" value="1"/>
</dbReference>
<evidence type="ECO:0000256" key="9">
    <source>
        <dbReference type="ARBA" id="ARBA00023002"/>
    </source>
</evidence>
<proteinExistence type="inferred from homology"/>
<dbReference type="Gene3D" id="3.30.43.10">
    <property type="entry name" value="Uridine Diphospho-n-acetylenolpyruvylglucosamine Reductase, domain 2"/>
    <property type="match status" value="1"/>
</dbReference>
<dbReference type="InterPro" id="IPR036683">
    <property type="entry name" value="CO_DH_flav_C_dom_sf"/>
</dbReference>
<dbReference type="Pfam" id="PF01799">
    <property type="entry name" value="Fer2_2"/>
    <property type="match status" value="1"/>
</dbReference>
<dbReference type="Pfam" id="PF00111">
    <property type="entry name" value="Fer2"/>
    <property type="match status" value="1"/>
</dbReference>
<dbReference type="InterPro" id="IPR001041">
    <property type="entry name" value="2Fe-2S_ferredoxin-type"/>
</dbReference>
<dbReference type="PANTHER" id="PTHR11908">
    <property type="entry name" value="XANTHINE DEHYDROGENASE"/>
    <property type="match status" value="1"/>
</dbReference>
<dbReference type="InterPro" id="IPR036856">
    <property type="entry name" value="Ald_Oxase/Xan_DH_a/b_sf"/>
</dbReference>
<feature type="binding site" evidence="18">
    <location>
        <position position="170"/>
    </location>
    <ligand>
        <name>[2Fe-2S] cluster</name>
        <dbReference type="ChEBI" id="CHEBI:190135"/>
        <label>2</label>
    </ligand>
</feature>
<gene>
    <name evidence="21" type="ORF">RCOM_0951470</name>
</gene>
<dbReference type="Pfam" id="PF03450">
    <property type="entry name" value="CO_deh_flav_C"/>
    <property type="match status" value="1"/>
</dbReference>
<dbReference type="OrthoDB" id="8300278at2759"/>
<evidence type="ECO:0000256" key="13">
    <source>
        <dbReference type="ARBA" id="ARBA00023070"/>
    </source>
</evidence>
<dbReference type="InterPro" id="IPR036010">
    <property type="entry name" value="2Fe-2S_ferredoxin-like_sf"/>
</dbReference>
<dbReference type="InterPro" id="IPR002346">
    <property type="entry name" value="Mopterin_DH_FAD-bd"/>
</dbReference>
<feature type="active site" description="Proton acceptor" evidence="16">
    <location>
        <position position="1300"/>
    </location>
</feature>
<dbReference type="SMART" id="SM01008">
    <property type="entry name" value="Ald_Xan_dh_C"/>
    <property type="match status" value="1"/>
</dbReference>
<keyword evidence="6 18" id="KW-0479">Metal-binding</keyword>
<dbReference type="SUPFAM" id="SSF56176">
    <property type="entry name" value="FAD-binding/transporter-associated domain-like"/>
    <property type="match status" value="1"/>
</dbReference>
<dbReference type="PIRSF" id="PIRSF000127">
    <property type="entry name" value="Xanthine_DH"/>
    <property type="match status" value="1"/>
</dbReference>
<dbReference type="Gene3D" id="3.10.20.30">
    <property type="match status" value="1"/>
</dbReference>